<evidence type="ECO:0000313" key="13">
    <source>
        <dbReference type="Proteomes" id="UP000027142"/>
    </source>
</evidence>
<dbReference type="InterPro" id="IPR013471">
    <property type="entry name" value="RNase_Z/BN"/>
</dbReference>
<dbReference type="Gene3D" id="3.60.15.10">
    <property type="entry name" value="Ribonuclease Z/Hydroxyacylglutathione hydrolase-like"/>
    <property type="match status" value="1"/>
</dbReference>
<evidence type="ECO:0000256" key="8">
    <source>
        <dbReference type="ARBA" id="ARBA00022833"/>
    </source>
</evidence>
<evidence type="ECO:0000256" key="2">
    <source>
        <dbReference type="ARBA" id="ARBA00012477"/>
    </source>
</evidence>
<keyword evidence="13" id="KW-1185">Reference proteome</keyword>
<gene>
    <name evidence="10" type="primary">rnz</name>
    <name evidence="12" type="ORF">BleG1_1978</name>
</gene>
<dbReference type="GO" id="GO:0008270">
    <property type="term" value="F:zinc ion binding"/>
    <property type="evidence" value="ECO:0007669"/>
    <property type="project" value="UniProtKB-UniRule"/>
</dbReference>
<keyword evidence="4 10" id="KW-0540">Nuclease</keyword>
<dbReference type="AlphaFoldDB" id="A0A060LTJ2"/>
<evidence type="ECO:0000256" key="1">
    <source>
        <dbReference type="ARBA" id="ARBA00011738"/>
    </source>
</evidence>
<keyword evidence="7 10" id="KW-0378">Hydrolase</keyword>
<feature type="binding site" evidence="10">
    <location>
        <position position="269"/>
    </location>
    <ligand>
        <name>Zn(2+)</name>
        <dbReference type="ChEBI" id="CHEBI:29105"/>
        <label>2</label>
        <note>catalytic</note>
    </ligand>
</feature>
<comment type="subunit">
    <text evidence="1 10">Homodimer.</text>
</comment>
<evidence type="ECO:0000256" key="6">
    <source>
        <dbReference type="ARBA" id="ARBA00022759"/>
    </source>
</evidence>
<dbReference type="Pfam" id="PF23023">
    <property type="entry name" value="Anti-Pycsar_Apyc1"/>
    <property type="match status" value="1"/>
</dbReference>
<comment type="catalytic activity">
    <reaction evidence="10">
        <text>Endonucleolytic cleavage of RNA, removing extra 3' nucleotides from tRNA precursor, generating 3' termini of tRNAs. A 3'-hydroxy group is left at the tRNA terminus and a 5'-phosphoryl group is left at the trailer molecule.</text>
        <dbReference type="EC" id="3.1.26.11"/>
    </reaction>
</comment>
<feature type="binding site" evidence="10">
    <location>
        <position position="68"/>
    </location>
    <ligand>
        <name>Zn(2+)</name>
        <dbReference type="ChEBI" id="CHEBI:29105"/>
        <label>2</label>
        <note>catalytic</note>
    </ligand>
</feature>
<evidence type="ECO:0000256" key="7">
    <source>
        <dbReference type="ARBA" id="ARBA00022801"/>
    </source>
</evidence>
<dbReference type="CDD" id="cd07717">
    <property type="entry name" value="RNaseZ_ZiPD-like_MBL-fold"/>
    <property type="match status" value="1"/>
</dbReference>
<keyword evidence="3 10" id="KW-0819">tRNA processing</keyword>
<comment type="similarity">
    <text evidence="10">Belongs to the RNase Z family.</text>
</comment>
<dbReference type="GO" id="GO:0042802">
    <property type="term" value="F:identical protein binding"/>
    <property type="evidence" value="ECO:0007669"/>
    <property type="project" value="UniProtKB-ARBA"/>
</dbReference>
<feature type="binding site" evidence="10">
    <location>
        <position position="211"/>
    </location>
    <ligand>
        <name>Zn(2+)</name>
        <dbReference type="ChEBI" id="CHEBI:29105"/>
        <label>2</label>
        <note>catalytic</note>
    </ligand>
</feature>
<keyword evidence="8 10" id="KW-0862">Zinc</keyword>
<dbReference type="InterPro" id="IPR036866">
    <property type="entry name" value="RibonucZ/Hydroxyglut_hydro"/>
</dbReference>
<dbReference type="EC" id="3.1.26.11" evidence="2 10"/>
<dbReference type="RefSeq" id="WP_038480117.1">
    <property type="nucleotide sequence ID" value="NZ_CP003923.1"/>
</dbReference>
<evidence type="ECO:0000256" key="3">
    <source>
        <dbReference type="ARBA" id="ARBA00022694"/>
    </source>
</evidence>
<keyword evidence="6 10" id="KW-0255">Endonuclease</keyword>
<evidence type="ECO:0000256" key="9">
    <source>
        <dbReference type="ARBA" id="ARBA00057812"/>
    </source>
</evidence>
<feature type="binding site" evidence="10">
    <location>
        <position position="67"/>
    </location>
    <ligand>
        <name>Zn(2+)</name>
        <dbReference type="ChEBI" id="CHEBI:29105"/>
        <label>2</label>
        <note>catalytic</note>
    </ligand>
</feature>
<proteinExistence type="inferred from homology"/>
<feature type="binding site" evidence="10">
    <location>
        <position position="140"/>
    </location>
    <ligand>
        <name>Zn(2+)</name>
        <dbReference type="ChEBI" id="CHEBI:29105"/>
        <label>1</label>
        <note>catalytic</note>
    </ligand>
</feature>
<dbReference type="PANTHER" id="PTHR46018:SF2">
    <property type="entry name" value="ZINC PHOSPHODIESTERASE ELAC PROTEIN 1"/>
    <property type="match status" value="1"/>
</dbReference>
<dbReference type="SUPFAM" id="SSF56281">
    <property type="entry name" value="Metallo-hydrolase/oxidoreductase"/>
    <property type="match status" value="1"/>
</dbReference>
<dbReference type="EMBL" id="CP003923">
    <property type="protein sequence ID" value="AIC94556.1"/>
    <property type="molecule type" value="Genomic_DNA"/>
</dbReference>
<reference evidence="12 13" key="1">
    <citation type="journal article" date="2014" name="Gene">
        <title>A comparative genomic analysis of the alkalitolerant soil bacterium Bacillus lehensis G1.</title>
        <authorList>
            <person name="Noor Y.M."/>
            <person name="Samsulrizal N.H."/>
            <person name="Jema'on N.A."/>
            <person name="Low K.O."/>
            <person name="Ramli A.N."/>
            <person name="Alias N.I."/>
            <person name="Damis S.I."/>
            <person name="Fuzi S.F."/>
            <person name="Isa M.N."/>
            <person name="Murad A.M."/>
            <person name="Raih M.F."/>
            <person name="Bakar F.D."/>
            <person name="Najimudin N."/>
            <person name="Mahadi N.M."/>
            <person name="Illias R.M."/>
        </authorList>
    </citation>
    <scope>NUCLEOTIDE SEQUENCE [LARGE SCALE GENOMIC DNA]</scope>
    <source>
        <strain evidence="12 13">G1</strain>
    </source>
</reference>
<sequence>MEFHFLGTGAGVPAKKRNVSALALRFLEQKRGVWLFDCGEATQHQFLHSALSIPAISTIFISHLHGDHVYGLPGLLSSRSFQGGKTPLTLYGPKGIKAYIEHSLAATNTALKYPFTIVELAGSCQFEHEDCAITVFSLQHPVQSFGFRIEEQAKPGKLDVEALKEKGVSPGPLYAAIKKGEHVQLENGEWLDGSLYVEEPIKGRTVVICGDTAPVEEVSVQAKEADVLVHEATFASDHQAHAGDFGHSTIQDVAKLATSAHVKHLVLTHISSRYAQNETFYLHEAKTAFPSVIVAEDMLVLNLSKKGELTTHD</sequence>
<evidence type="ECO:0000256" key="10">
    <source>
        <dbReference type="HAMAP-Rule" id="MF_01818"/>
    </source>
</evidence>
<evidence type="ECO:0000256" key="4">
    <source>
        <dbReference type="ARBA" id="ARBA00022722"/>
    </source>
</evidence>
<evidence type="ECO:0000313" key="12">
    <source>
        <dbReference type="EMBL" id="AIC94556.1"/>
    </source>
</evidence>
<feature type="binding site" evidence="10">
    <location>
        <position position="65"/>
    </location>
    <ligand>
        <name>Zn(2+)</name>
        <dbReference type="ChEBI" id="CHEBI:29105"/>
        <label>1</label>
        <note>catalytic</note>
    </ligand>
</feature>
<dbReference type="HAMAP" id="MF_01818">
    <property type="entry name" value="RNase_Z_BN"/>
    <property type="match status" value="1"/>
</dbReference>
<feature type="binding site" evidence="10">
    <location>
        <position position="63"/>
    </location>
    <ligand>
        <name>Zn(2+)</name>
        <dbReference type="ChEBI" id="CHEBI:29105"/>
        <label>1</label>
        <note>catalytic</note>
    </ligand>
</feature>
<dbReference type="FunFam" id="3.60.15.10:FF:000002">
    <property type="entry name" value="Ribonuclease Z"/>
    <property type="match status" value="1"/>
</dbReference>
<dbReference type="OrthoDB" id="9800940at2"/>
<dbReference type="STRING" id="1246626.BleG1_1978"/>
<comment type="function">
    <text evidence="9 10">Zinc phosphodiesterase, which displays some tRNA 3'-processing endonuclease activity. Probably involved in tRNA maturation, by removing a 3'-trailer from precursor tRNA.</text>
</comment>
<dbReference type="HOGENOM" id="CLU_031317_2_0_9"/>
<dbReference type="Proteomes" id="UP000027142">
    <property type="component" value="Chromosome"/>
</dbReference>
<dbReference type="GO" id="GO:0042781">
    <property type="term" value="F:3'-tRNA processing endoribonuclease activity"/>
    <property type="evidence" value="ECO:0007669"/>
    <property type="project" value="UniProtKB-UniRule"/>
</dbReference>
<name>A0A060LTJ2_9BACI</name>
<dbReference type="PATRIC" id="fig|1246626.3.peg.1978"/>
<feature type="domain" description="Metallo-beta-lactamase" evidence="11">
    <location>
        <begin position="195"/>
        <end position="270"/>
    </location>
</feature>
<dbReference type="NCBIfam" id="NF000801">
    <property type="entry name" value="PRK00055.1-3"/>
    <property type="match status" value="1"/>
</dbReference>
<evidence type="ECO:0000256" key="5">
    <source>
        <dbReference type="ARBA" id="ARBA00022723"/>
    </source>
</evidence>
<comment type="cofactor">
    <cofactor evidence="10">
        <name>Zn(2+)</name>
        <dbReference type="ChEBI" id="CHEBI:29105"/>
    </cofactor>
    <text evidence="10">Binds 2 Zn(2+) ions.</text>
</comment>
<dbReference type="KEGG" id="ble:BleG1_1978"/>
<evidence type="ECO:0000259" key="11">
    <source>
        <dbReference type="Pfam" id="PF12706"/>
    </source>
</evidence>
<dbReference type="eggNOG" id="COG1234">
    <property type="taxonomic scope" value="Bacteria"/>
</dbReference>
<accession>A0A060LTJ2</accession>
<keyword evidence="5 10" id="KW-0479">Metal-binding</keyword>
<feature type="binding site" evidence="10">
    <location>
        <position position="211"/>
    </location>
    <ligand>
        <name>Zn(2+)</name>
        <dbReference type="ChEBI" id="CHEBI:29105"/>
        <label>1</label>
        <note>catalytic</note>
    </ligand>
</feature>
<protein>
    <recommendedName>
        <fullName evidence="2 10">Ribonuclease Z</fullName>
        <shortName evidence="10">RNase Z</shortName>
        <ecNumber evidence="2 10">3.1.26.11</ecNumber>
    </recommendedName>
    <alternativeName>
        <fullName evidence="10">tRNA 3 endonuclease</fullName>
    </alternativeName>
    <alternativeName>
        <fullName evidence="10">tRNase Z</fullName>
    </alternativeName>
</protein>
<dbReference type="PANTHER" id="PTHR46018">
    <property type="entry name" value="ZINC PHOSPHODIESTERASE ELAC PROTEIN 1"/>
    <property type="match status" value="1"/>
</dbReference>
<dbReference type="InterPro" id="IPR001279">
    <property type="entry name" value="Metallo-B-lactamas"/>
</dbReference>
<feature type="active site" description="Proton acceptor" evidence="10">
    <location>
        <position position="67"/>
    </location>
</feature>
<dbReference type="Pfam" id="PF12706">
    <property type="entry name" value="Lactamase_B_2"/>
    <property type="match status" value="1"/>
</dbReference>
<organism evidence="12 13">
    <name type="scientific">Shouchella lehensis G1</name>
    <dbReference type="NCBI Taxonomy" id="1246626"/>
    <lineage>
        <taxon>Bacteria</taxon>
        <taxon>Bacillati</taxon>
        <taxon>Bacillota</taxon>
        <taxon>Bacilli</taxon>
        <taxon>Bacillales</taxon>
        <taxon>Bacillaceae</taxon>
        <taxon>Shouchella</taxon>
    </lineage>
</organism>
<dbReference type="NCBIfam" id="TIGR02651">
    <property type="entry name" value="RNase_Z"/>
    <property type="match status" value="1"/>
</dbReference>